<dbReference type="AlphaFoldDB" id="K0K017"/>
<protein>
    <submittedName>
        <fullName evidence="1">Uncharacterized protein</fullName>
    </submittedName>
</protein>
<evidence type="ECO:0000313" key="2">
    <source>
        <dbReference type="Proteomes" id="UP000006281"/>
    </source>
</evidence>
<dbReference type="EMBL" id="HE804045">
    <property type="protein sequence ID" value="CCH30264.1"/>
    <property type="molecule type" value="Genomic_DNA"/>
</dbReference>
<reference evidence="1 2" key="1">
    <citation type="journal article" date="2012" name="BMC Genomics">
        <title>Complete genome sequence of Saccharothrix espanaensis DSM 44229T and comparison to the other completely sequenced Pseudonocardiaceae.</title>
        <authorList>
            <person name="Strobel T."/>
            <person name="Al-Dilaimi A."/>
            <person name="Blom J."/>
            <person name="Gessner A."/>
            <person name="Kalinowski J."/>
            <person name="Luzhetska M."/>
            <person name="Puhler A."/>
            <person name="Szczepanowski R."/>
            <person name="Bechthold A."/>
            <person name="Ruckert C."/>
        </authorList>
    </citation>
    <scope>NUCLEOTIDE SEQUENCE [LARGE SCALE GENOMIC DNA]</scope>
    <source>
        <strain evidence="2">ATCC 51144 / DSM 44229 / JCM 9112 / NBRC 15066 / NRRL 15764</strain>
    </source>
</reference>
<dbReference type="STRING" id="1179773.BN6_29540"/>
<keyword evidence="2" id="KW-1185">Reference proteome</keyword>
<organism evidence="1 2">
    <name type="scientific">Saccharothrix espanaensis (strain ATCC 51144 / DSM 44229 / JCM 9112 / NBRC 15066 / NRRL 15764)</name>
    <dbReference type="NCBI Taxonomy" id="1179773"/>
    <lineage>
        <taxon>Bacteria</taxon>
        <taxon>Bacillati</taxon>
        <taxon>Actinomycetota</taxon>
        <taxon>Actinomycetes</taxon>
        <taxon>Pseudonocardiales</taxon>
        <taxon>Pseudonocardiaceae</taxon>
        <taxon>Saccharothrix</taxon>
    </lineage>
</organism>
<dbReference type="eggNOG" id="COG0631">
    <property type="taxonomic scope" value="Bacteria"/>
</dbReference>
<proteinExistence type="predicted"/>
<accession>K0K017</accession>
<dbReference type="OrthoDB" id="5380902at2"/>
<evidence type="ECO:0000313" key="1">
    <source>
        <dbReference type="EMBL" id="CCH30264.1"/>
    </source>
</evidence>
<dbReference type="HOGENOM" id="CLU_076319_0_0_11"/>
<gene>
    <name evidence="1" type="ordered locus">BN6_29540</name>
</gene>
<dbReference type="InterPro" id="IPR036457">
    <property type="entry name" value="PPM-type-like_dom_sf"/>
</dbReference>
<dbReference type="KEGG" id="sesp:BN6_29540"/>
<dbReference type="SUPFAM" id="SSF81606">
    <property type="entry name" value="PP2C-like"/>
    <property type="match status" value="1"/>
</dbReference>
<name>K0K017_SACES</name>
<dbReference type="RefSeq" id="WP_015100376.1">
    <property type="nucleotide sequence ID" value="NC_019673.1"/>
</dbReference>
<dbReference type="Gene3D" id="3.60.40.10">
    <property type="entry name" value="PPM-type phosphatase domain"/>
    <property type="match status" value="1"/>
</dbReference>
<dbReference type="Proteomes" id="UP000006281">
    <property type="component" value="Chromosome"/>
</dbReference>
<dbReference type="BioCyc" id="SESP1179773:BN6_RS14350-MONOMER"/>
<sequence length="279" mass="30036">MYTSALRAPKQGNSLRECEDAHRVRPAAAPDEWLAEPVCAAVADGASESLLAGEWADLLATSVADAARAGEDVLRDADRFATALVDAGRAWQEWLAEYVAAREADGRPIAWYEQPKLDRGPHSTVLAARFATATATGTGTGTGTGTAQRTSWDAAALGDSCLFHTRDDRLLRAFPVESSSGFDNSPGLVNAFNRDHALLARHVRTASGEAEQGDQFFLCTDALAAWFLREVERGERPWTALCDFTSPGDADGFQGWLEKVRAEGAMRNDDVTVVHVDLG</sequence>
<dbReference type="PATRIC" id="fig|1179773.3.peg.2948"/>